<feature type="transmembrane region" description="Helical" evidence="1">
    <location>
        <begin position="777"/>
        <end position="797"/>
    </location>
</feature>
<dbReference type="PANTHER" id="PTHR48420">
    <property type="entry name" value="NON-HAEM DIOXYGENASE N-TERMINAL DOMAIN-CONTAINING PROTEIN"/>
    <property type="match status" value="1"/>
</dbReference>
<feature type="transmembrane region" description="Helical" evidence="1">
    <location>
        <begin position="867"/>
        <end position="887"/>
    </location>
</feature>
<sequence>MHFLICKMSINLISDLPAQEVPIVSFNTLSDSNDLGAIIEAAYGPKGLGILAVANVPGLEELRAKLLPLAFKFANLPDEVKAKYELPKAYYSFGWSHGKENLQGKPDYSKGSFYNNPLHNVKTTDATLIEEFPTFYHDNVWPTDEIPELEEAFMHLGQLIVNTGLLVAQQCDKYVESKCPTYEAGKLYRIIKQSRSCVGRLLHYFAMAQKDLDKMPAPTDCIEEDFSSWCGWHNDHSALTGLVQALFTDKSGNTIDNPDPSAGLYIKNRDGQIIRALIPKGHLVYQIGETSQILTGGILQATPHAVRGPRVPDVNRETLAVFMGPEHDEPMQVPEGTNPQDAGQTANLPLGNMLTGIREATPIVCNNAFQLNNGDAEPVDVDGAPFSYRRCIISIVTYFFLITDVPRTATFDDTVQGLSIEPNIYLRSVPMAQHIAQIIKENDNTFIATQNNKAISSLPVSIYKYDPSAAALRGFVYNRNLWLSCLDYVSECPSESLDIAQVFDFWSNITQMVATSLAPRAFQSVDTTLKYSLRVQDDRLDRIFDYIAFQFVDLTAYRSIWVSHVNSTSLIKSLCSVYAIGRPLLCSKTWARSIYLDIAQQMKSVQEKYPFDDVDLFIAESEADPARRHGGLAYVGFSAFDMTTVMRVRRNNATIMVDEHRYSGNRIWSNSHSWTSYTQGFRYIGQTYMILRLIMLFLGFYIATDKSLRKTLHALLMVPSQVVVYGSWFPVACYAVAHLIDASVSYTIVEQQYSTLGDFLSLPFTTICSILAVRMRAVWVIALLIKLFSFVINIGVWHPNGTVGLRGHLIPGLTFIALISIFQVASLRDSVPVRAVYTVEPSTIIALYMSEVFTDMNNRLSGLYHDLLSIVTAFLLIAMPIGLIVYWHRRHHRNRKPLFFVKSKTPFAAAKLWSYTAMTVSWGDGLIDVDHTTPGLTATAPMPLDESACSSRLNSRIASRKTSTAFFRKDNETSSSLVFMNIVQMSDPITFLWLSSGSLVVYEYMITSPDRAKKCILHPFTKDDIVYHCYDITREELTLQATLLTKEISWKRLIRCY</sequence>
<name>A0A1V9Y953_9STRA</name>
<reference evidence="3 4" key="1">
    <citation type="journal article" date="2014" name="Genome Biol. Evol.">
        <title>The secreted proteins of Achlya hypogyna and Thraustotheca clavata identify the ancestral oomycete secretome and reveal gene acquisitions by horizontal gene transfer.</title>
        <authorList>
            <person name="Misner I."/>
            <person name="Blouin N."/>
            <person name="Leonard G."/>
            <person name="Richards T.A."/>
            <person name="Lane C.E."/>
        </authorList>
    </citation>
    <scope>NUCLEOTIDE SEQUENCE [LARGE SCALE GENOMIC DNA]</scope>
    <source>
        <strain evidence="3 4">ATCC 34112</strain>
    </source>
</reference>
<gene>
    <name evidence="3" type="ORF">THRCLA_11041</name>
</gene>
<feature type="transmembrane region" description="Helical" evidence="1">
    <location>
        <begin position="809"/>
        <end position="827"/>
    </location>
</feature>
<keyword evidence="4" id="KW-1185">Reference proteome</keyword>
<proteinExistence type="predicted"/>
<dbReference type="Proteomes" id="UP000243217">
    <property type="component" value="Unassembled WGS sequence"/>
</dbReference>
<keyword evidence="1" id="KW-1133">Transmembrane helix</keyword>
<dbReference type="AlphaFoldDB" id="A0A1V9Y953"/>
<dbReference type="InterPro" id="IPR026992">
    <property type="entry name" value="DIOX_N"/>
</dbReference>
<keyword evidence="1" id="KW-0472">Membrane</keyword>
<dbReference type="PANTHER" id="PTHR48420:SF1">
    <property type="entry name" value="NON-HAEM DIOXYGENASE N-TERMINAL DOMAIN-CONTAINING PROTEIN"/>
    <property type="match status" value="1"/>
</dbReference>
<keyword evidence="1" id="KW-0812">Transmembrane</keyword>
<evidence type="ECO:0000313" key="3">
    <source>
        <dbReference type="EMBL" id="OQR82224.1"/>
    </source>
</evidence>
<evidence type="ECO:0000259" key="2">
    <source>
        <dbReference type="Pfam" id="PF14226"/>
    </source>
</evidence>
<feature type="transmembrane region" description="Helical" evidence="1">
    <location>
        <begin position="715"/>
        <end position="737"/>
    </location>
</feature>
<dbReference type="SUPFAM" id="SSF51197">
    <property type="entry name" value="Clavaminate synthase-like"/>
    <property type="match status" value="1"/>
</dbReference>
<dbReference type="Pfam" id="PF14226">
    <property type="entry name" value="DIOX_N"/>
    <property type="match status" value="1"/>
</dbReference>
<evidence type="ECO:0000256" key="1">
    <source>
        <dbReference type="SAM" id="Phobius"/>
    </source>
</evidence>
<dbReference type="InterPro" id="IPR027443">
    <property type="entry name" value="IPNS-like_sf"/>
</dbReference>
<protein>
    <recommendedName>
        <fullName evidence="2">Non-haem dioxygenase N-terminal domain-containing protein</fullName>
    </recommendedName>
</protein>
<feature type="transmembrane region" description="Helical" evidence="1">
    <location>
        <begin position="683"/>
        <end position="703"/>
    </location>
</feature>
<dbReference type="EMBL" id="JNBS01004824">
    <property type="protein sequence ID" value="OQR82224.1"/>
    <property type="molecule type" value="Genomic_DNA"/>
</dbReference>
<dbReference type="Gene3D" id="2.60.120.330">
    <property type="entry name" value="B-lactam Antibiotic, Isopenicillin N Synthase, Chain"/>
    <property type="match status" value="1"/>
</dbReference>
<accession>A0A1V9Y953</accession>
<organism evidence="3 4">
    <name type="scientific">Thraustotheca clavata</name>
    <dbReference type="NCBI Taxonomy" id="74557"/>
    <lineage>
        <taxon>Eukaryota</taxon>
        <taxon>Sar</taxon>
        <taxon>Stramenopiles</taxon>
        <taxon>Oomycota</taxon>
        <taxon>Saprolegniomycetes</taxon>
        <taxon>Saprolegniales</taxon>
        <taxon>Achlyaceae</taxon>
        <taxon>Thraustotheca</taxon>
    </lineage>
</organism>
<evidence type="ECO:0000313" key="4">
    <source>
        <dbReference type="Proteomes" id="UP000243217"/>
    </source>
</evidence>
<dbReference type="OrthoDB" id="71638at2759"/>
<comment type="caution">
    <text evidence="3">The sequence shown here is derived from an EMBL/GenBank/DDBJ whole genome shotgun (WGS) entry which is preliminary data.</text>
</comment>
<feature type="domain" description="Non-haem dioxygenase N-terminal" evidence="2">
    <location>
        <begin position="21"/>
        <end position="143"/>
    </location>
</feature>
<dbReference type="STRING" id="74557.A0A1V9Y953"/>